<dbReference type="NCBIfam" id="TIGR03170">
    <property type="entry name" value="flgA_cterm"/>
    <property type="match status" value="1"/>
</dbReference>
<keyword evidence="9" id="KW-0282">Flagellum</keyword>
<evidence type="ECO:0000256" key="2">
    <source>
        <dbReference type="ARBA" id="ARBA00010474"/>
    </source>
</evidence>
<comment type="subcellular location">
    <subcellularLocation>
        <location evidence="1 7">Periplasm</location>
    </subcellularLocation>
</comment>
<proteinExistence type="inferred from homology"/>
<evidence type="ECO:0000313" key="9">
    <source>
        <dbReference type="EMBL" id="SLM62425.1"/>
    </source>
</evidence>
<dbReference type="InterPro" id="IPR039246">
    <property type="entry name" value="Flagellar_FlgA"/>
</dbReference>
<evidence type="ECO:0000256" key="7">
    <source>
        <dbReference type="RuleBase" id="RU362063"/>
    </source>
</evidence>
<evidence type="ECO:0000256" key="4">
    <source>
        <dbReference type="ARBA" id="ARBA00022729"/>
    </source>
</evidence>
<keyword evidence="5 7" id="KW-0574">Periplasm</keyword>
<dbReference type="Gene3D" id="3.90.1210.10">
    <property type="entry name" value="Antifreeze-like/N-acetylneuraminic acid synthase C-terminal domain"/>
    <property type="match status" value="1"/>
</dbReference>
<accession>A0A375A8S0</accession>
<dbReference type="KEGG" id="daq:DAQ1742_01443"/>
<evidence type="ECO:0000256" key="6">
    <source>
        <dbReference type="ARBA" id="ARBA00025643"/>
    </source>
</evidence>
<keyword evidence="7" id="KW-1005">Bacterial flagellum biogenesis</keyword>
<dbReference type="GO" id="GO:0044780">
    <property type="term" value="P:bacterial-type flagellum assembly"/>
    <property type="evidence" value="ECO:0007669"/>
    <property type="project" value="InterPro"/>
</dbReference>
<dbReference type="RefSeq" id="WP_035343000.1">
    <property type="nucleotide sequence ID" value="NZ_LT615367.1"/>
</dbReference>
<evidence type="ECO:0000259" key="8">
    <source>
        <dbReference type="SMART" id="SM00858"/>
    </source>
</evidence>
<dbReference type="CDD" id="cd11614">
    <property type="entry name" value="SAF_CpaB_FlgA_like"/>
    <property type="match status" value="1"/>
</dbReference>
<comment type="function">
    <text evidence="6 7">Involved in the assembly process of the P-ring formation. It may associate with FlgF on the rod constituting a structure essential for the P-ring assembly or may act as a modulator protein for the P-ring assembly.</text>
</comment>
<dbReference type="InterPro" id="IPR017585">
    <property type="entry name" value="SAF_FlgA"/>
</dbReference>
<keyword evidence="9" id="KW-0966">Cell projection</keyword>
<dbReference type="InterPro" id="IPR041231">
    <property type="entry name" value="FlgA_N"/>
</dbReference>
<dbReference type="PANTHER" id="PTHR36307:SF1">
    <property type="entry name" value="FLAGELLA BASAL BODY P-RING FORMATION PROTEIN FLGA"/>
    <property type="match status" value="1"/>
</dbReference>
<dbReference type="EMBL" id="LT615367">
    <property type="protein sequence ID" value="SLM62425.1"/>
    <property type="molecule type" value="Genomic_DNA"/>
</dbReference>
<sequence length="222" mass="24018">MQYIKKYIYLSILGILLTPVVSNAADLTSQLSRFFSDNFKNTDNTVTVVIKSPEAQRPVCDAPQISLPGNARMWGNLSVSVRCNQERHFVQVEVQVTGKYVATTVPVNRGNTLKITDIHLTRGRLDLLPPKTLLSLTEAEGATALRDIAPGQPITQAMVRKSWVIQAGQNVQILAQGEGFSVRSDGKAMNNAAAGQNARARTASGQVVSGIATRDGMILISQ</sequence>
<gene>
    <name evidence="9" type="primary">flgA</name>
    <name evidence="9" type="ORF">DAQ1742_01443</name>
</gene>
<evidence type="ECO:0000256" key="1">
    <source>
        <dbReference type="ARBA" id="ARBA00004418"/>
    </source>
</evidence>
<dbReference type="PANTHER" id="PTHR36307">
    <property type="entry name" value="FLAGELLA BASAL BODY P-RING FORMATION PROTEIN FLGA"/>
    <property type="match status" value="1"/>
</dbReference>
<comment type="similarity">
    <text evidence="2 7">Belongs to the FlgA family.</text>
</comment>
<keyword evidence="4 7" id="KW-0732">Signal</keyword>
<dbReference type="SMART" id="SM00858">
    <property type="entry name" value="SAF"/>
    <property type="match status" value="1"/>
</dbReference>
<feature type="domain" description="SAF" evidence="8">
    <location>
        <begin position="98"/>
        <end position="160"/>
    </location>
</feature>
<dbReference type="GO" id="GO:0042597">
    <property type="term" value="C:periplasmic space"/>
    <property type="evidence" value="ECO:0007669"/>
    <property type="project" value="UniProtKB-SubCell"/>
</dbReference>
<dbReference type="AlphaFoldDB" id="A0A375A8S0"/>
<dbReference type="InterPro" id="IPR013974">
    <property type="entry name" value="SAF"/>
</dbReference>
<dbReference type="Proteomes" id="UP000294820">
    <property type="component" value="Chromosome 1"/>
</dbReference>
<reference evidence="9 10" key="1">
    <citation type="submission" date="2016-09" db="EMBL/GenBank/DDBJ databases">
        <authorList>
            <person name="Reverchon S."/>
            <person name="Nasser W."/>
            <person name="Leonard S."/>
            <person name="Brochier C."/>
            <person name="Duprey A."/>
        </authorList>
    </citation>
    <scope>NUCLEOTIDE SEQUENCE [LARGE SCALE GENOMIC DNA]</scope>
    <source>
        <strain evidence="9 10">174/2</strain>
    </source>
</reference>
<keyword evidence="10" id="KW-1185">Reference proteome</keyword>
<feature type="chain" id="PRO_5016486839" description="Flagella basal body P-ring formation protein FlgA" evidence="7">
    <location>
        <begin position="25"/>
        <end position="222"/>
    </location>
</feature>
<dbReference type="Pfam" id="PF17656">
    <property type="entry name" value="ChapFlgA_N"/>
    <property type="match status" value="1"/>
</dbReference>
<organism evidence="9 10">
    <name type="scientific">Dickeya aquatica</name>
    <dbReference type="NCBI Taxonomy" id="1401087"/>
    <lineage>
        <taxon>Bacteria</taxon>
        <taxon>Pseudomonadati</taxon>
        <taxon>Pseudomonadota</taxon>
        <taxon>Gammaproteobacteria</taxon>
        <taxon>Enterobacterales</taxon>
        <taxon>Pectobacteriaceae</taxon>
        <taxon>Dickeya</taxon>
    </lineage>
</organism>
<name>A0A375A8S0_9GAMM</name>
<dbReference type="Pfam" id="PF13144">
    <property type="entry name" value="ChapFlgA"/>
    <property type="match status" value="1"/>
</dbReference>
<dbReference type="Gene3D" id="2.30.30.760">
    <property type="match status" value="1"/>
</dbReference>
<protein>
    <recommendedName>
        <fullName evidence="3 7">Flagella basal body P-ring formation protein FlgA</fullName>
    </recommendedName>
</protein>
<keyword evidence="9" id="KW-0969">Cilium</keyword>
<evidence type="ECO:0000256" key="5">
    <source>
        <dbReference type="ARBA" id="ARBA00022764"/>
    </source>
</evidence>
<evidence type="ECO:0000256" key="3">
    <source>
        <dbReference type="ARBA" id="ARBA00014754"/>
    </source>
</evidence>
<evidence type="ECO:0000313" key="10">
    <source>
        <dbReference type="Proteomes" id="UP000294820"/>
    </source>
</evidence>
<feature type="signal peptide" evidence="7">
    <location>
        <begin position="1"/>
        <end position="24"/>
    </location>
</feature>